<sequence>MIDKYIKYTLHHDTINHRYFDIAKSWMMSGRSAYKAIKIKHIFRNKQRNKI</sequence>
<gene>
    <name evidence="1" type="primary">ORF45850</name>
</gene>
<reference evidence="1" key="1">
    <citation type="submission" date="2014-12" db="EMBL/GenBank/DDBJ databases">
        <title>Insight into the proteome of Arion vulgaris.</title>
        <authorList>
            <person name="Aradska J."/>
            <person name="Bulat T."/>
            <person name="Smidak R."/>
            <person name="Sarate P."/>
            <person name="Gangsoo J."/>
            <person name="Sialana F."/>
            <person name="Bilban M."/>
            <person name="Lubec G."/>
        </authorList>
    </citation>
    <scope>NUCLEOTIDE SEQUENCE</scope>
    <source>
        <tissue evidence="1">Skin</tissue>
    </source>
</reference>
<dbReference type="AlphaFoldDB" id="A0A0B6Z2A6"/>
<organism evidence="1">
    <name type="scientific">Arion vulgaris</name>
    <dbReference type="NCBI Taxonomy" id="1028688"/>
    <lineage>
        <taxon>Eukaryota</taxon>
        <taxon>Metazoa</taxon>
        <taxon>Spiralia</taxon>
        <taxon>Lophotrochozoa</taxon>
        <taxon>Mollusca</taxon>
        <taxon>Gastropoda</taxon>
        <taxon>Heterobranchia</taxon>
        <taxon>Euthyneura</taxon>
        <taxon>Panpulmonata</taxon>
        <taxon>Eupulmonata</taxon>
        <taxon>Stylommatophora</taxon>
        <taxon>Helicina</taxon>
        <taxon>Arionoidea</taxon>
        <taxon>Arionidae</taxon>
        <taxon>Arion</taxon>
    </lineage>
</organism>
<evidence type="ECO:0000313" key="1">
    <source>
        <dbReference type="EMBL" id="CEK62673.1"/>
    </source>
</evidence>
<accession>A0A0B6Z2A6</accession>
<protein>
    <submittedName>
        <fullName evidence="1">Uncharacterized protein</fullName>
    </submittedName>
</protein>
<name>A0A0B6Z2A6_9EUPU</name>
<proteinExistence type="predicted"/>
<dbReference type="EMBL" id="HACG01015808">
    <property type="protein sequence ID" value="CEK62673.1"/>
    <property type="molecule type" value="Transcribed_RNA"/>
</dbReference>